<dbReference type="OrthoDB" id="2786470at2"/>
<feature type="transmembrane region" description="Helical" evidence="1">
    <location>
        <begin position="411"/>
        <end position="432"/>
    </location>
</feature>
<feature type="transmembrane region" description="Helical" evidence="1">
    <location>
        <begin position="438"/>
        <end position="459"/>
    </location>
</feature>
<feature type="transmembrane region" description="Helical" evidence="1">
    <location>
        <begin position="181"/>
        <end position="199"/>
    </location>
</feature>
<dbReference type="eggNOG" id="ENOG5033WXV">
    <property type="taxonomic scope" value="Bacteria"/>
</dbReference>
<evidence type="ECO:0000313" key="3">
    <source>
        <dbReference type="Proteomes" id="UP000028091"/>
    </source>
</evidence>
<feature type="transmembrane region" description="Helical" evidence="1">
    <location>
        <begin position="354"/>
        <end position="377"/>
    </location>
</feature>
<feature type="transmembrane region" description="Helical" evidence="1">
    <location>
        <begin position="205"/>
        <end position="228"/>
    </location>
</feature>
<accession>A0A081LFR9</accession>
<reference evidence="2 3" key="1">
    <citation type="submission" date="2012-09" db="EMBL/GenBank/DDBJ databases">
        <title>Genome Sequence of Bacillus sp. DW5-4.</title>
        <authorList>
            <person name="Lai Q."/>
            <person name="Liu Y."/>
            <person name="Shao Z."/>
        </authorList>
    </citation>
    <scope>NUCLEOTIDE SEQUENCE [LARGE SCALE GENOMIC DNA]</scope>
    <source>
        <strain evidence="2 3">DW5-4</strain>
    </source>
</reference>
<dbReference type="Proteomes" id="UP000028091">
    <property type="component" value="Unassembled WGS sequence"/>
</dbReference>
<evidence type="ECO:0000256" key="1">
    <source>
        <dbReference type="SAM" id="Phobius"/>
    </source>
</evidence>
<dbReference type="EMBL" id="JOTP01000001">
    <property type="protein sequence ID" value="KEP28095.1"/>
    <property type="molecule type" value="Genomic_DNA"/>
</dbReference>
<keyword evidence="1" id="KW-1133">Transmembrane helix</keyword>
<organism evidence="2 3">
    <name type="scientific">Bacillus zhangzhouensis</name>
    <dbReference type="NCBI Taxonomy" id="1178540"/>
    <lineage>
        <taxon>Bacteria</taxon>
        <taxon>Bacillati</taxon>
        <taxon>Bacillota</taxon>
        <taxon>Bacilli</taxon>
        <taxon>Bacillales</taxon>
        <taxon>Bacillaceae</taxon>
        <taxon>Bacillus</taxon>
    </lineage>
</organism>
<feature type="transmembrane region" description="Helical" evidence="1">
    <location>
        <begin position="141"/>
        <end position="160"/>
    </location>
</feature>
<protein>
    <submittedName>
        <fullName evidence="2">Membrane protein</fullName>
    </submittedName>
</protein>
<proteinExistence type="predicted"/>
<sequence length="465" mass="53398">MIWTRHVLHKIEWGMLATKGKQLGKKYPLQLLTAAAFFLLMYAMYVVMSLRFFMQTEDSEQTALYLQCIKMSLLLLSAGIVFSRNKMKRQEYQFFFLNSAMQSVSFVICVYALPMLFCFIMLGLLFLPIVLGLLISGVTLSIYWVMIVSITCCVLALYALASWMMVRIGVSHVVSKTKEHLLLQTIGFLTLNVLVFLLFQKAVEIIHVWPSVYLVFLVILLCAGWLWLKGLAACYVNRMFLQLKVEVKSFSYQKIRTHSSFLTHLRQEFVYFSRSAVFKEQGILFLFLVCMTVGLPFVFSPAETGWLYAFIVQFALKEILVMLPLMIGREYHLNQRAIFMFDTSKGTYLSSRMLFYYAINLLTYFVYIGLAYLVTGIESEGHGLASLSILLITVMAACVGFVVKINEFNKLFVILMMIAVFSFIDMLLLEWLSADFHLLALAYLIGSLAFFSCIYAVMLKRPVLR</sequence>
<feature type="transmembrane region" description="Helical" evidence="1">
    <location>
        <begin position="64"/>
        <end position="83"/>
    </location>
</feature>
<keyword evidence="1" id="KW-0812">Transmembrane</keyword>
<feature type="transmembrane region" description="Helical" evidence="1">
    <location>
        <begin position="282"/>
        <end position="299"/>
    </location>
</feature>
<feature type="transmembrane region" description="Helical" evidence="1">
    <location>
        <begin position="305"/>
        <end position="327"/>
    </location>
</feature>
<keyword evidence="3" id="KW-1185">Reference proteome</keyword>
<dbReference type="RefSeq" id="WP_034316731.1">
    <property type="nucleotide sequence ID" value="NZ_JOTP01000001.1"/>
</dbReference>
<gene>
    <name evidence="2" type="ORF">BA70_00450</name>
</gene>
<keyword evidence="1" id="KW-0472">Membrane</keyword>
<comment type="caution">
    <text evidence="2">The sequence shown here is derived from an EMBL/GenBank/DDBJ whole genome shotgun (WGS) entry which is preliminary data.</text>
</comment>
<feature type="transmembrane region" description="Helical" evidence="1">
    <location>
        <begin position="29"/>
        <end position="52"/>
    </location>
</feature>
<evidence type="ECO:0000313" key="2">
    <source>
        <dbReference type="EMBL" id="KEP28095.1"/>
    </source>
</evidence>
<dbReference type="AlphaFoldDB" id="A0A081LFR9"/>
<feature type="transmembrane region" description="Helical" evidence="1">
    <location>
        <begin position="383"/>
        <end position="404"/>
    </location>
</feature>
<feature type="transmembrane region" description="Helical" evidence="1">
    <location>
        <begin position="104"/>
        <end position="135"/>
    </location>
</feature>
<name>A0A081LFR9_9BACI</name>